<gene>
    <name evidence="1" type="ORF">EVA_16724</name>
</gene>
<evidence type="ECO:0000313" key="1">
    <source>
        <dbReference type="EMBL" id="EJW95167.1"/>
    </source>
</evidence>
<protein>
    <submittedName>
        <fullName evidence="1">Uncharacterized protein</fullName>
    </submittedName>
</protein>
<accession>J9G055</accession>
<name>J9G055_9ZZZZ</name>
<comment type="caution">
    <text evidence="1">The sequence shown here is derived from an EMBL/GenBank/DDBJ whole genome shotgun (WGS) entry which is preliminary data.</text>
</comment>
<reference evidence="1" key="1">
    <citation type="journal article" date="2012" name="PLoS ONE">
        <title>Gene sets for utilization of primary and secondary nutrition supplies in the distal gut of endangered iberian lynx.</title>
        <authorList>
            <person name="Alcaide M."/>
            <person name="Messina E."/>
            <person name="Richter M."/>
            <person name="Bargiela R."/>
            <person name="Peplies J."/>
            <person name="Huws S.A."/>
            <person name="Newbold C.J."/>
            <person name="Golyshin P.N."/>
            <person name="Simon M.A."/>
            <person name="Lopez G."/>
            <person name="Yakimov M.M."/>
            <person name="Ferrer M."/>
        </authorList>
    </citation>
    <scope>NUCLEOTIDE SEQUENCE</scope>
</reference>
<dbReference type="EMBL" id="AMCI01005957">
    <property type="protein sequence ID" value="EJW95167.1"/>
    <property type="molecule type" value="Genomic_DNA"/>
</dbReference>
<organism evidence="1">
    <name type="scientific">gut metagenome</name>
    <dbReference type="NCBI Taxonomy" id="749906"/>
    <lineage>
        <taxon>unclassified sequences</taxon>
        <taxon>metagenomes</taxon>
        <taxon>organismal metagenomes</taxon>
    </lineage>
</organism>
<sequence length="49" mass="5655">MWEFEIQLHSVQDVQEFVSLATAAPFPVRVGNDQYQANGKSFMEMFCLD</sequence>
<proteinExistence type="predicted"/>
<dbReference type="AlphaFoldDB" id="J9G055"/>
<feature type="non-terminal residue" evidence="1">
    <location>
        <position position="49"/>
    </location>
</feature>